<dbReference type="RefSeq" id="WP_241218066.1">
    <property type="nucleotide sequence ID" value="NZ_BAAADY010000046.1"/>
</dbReference>
<evidence type="ECO:0000313" key="4">
    <source>
        <dbReference type="Proteomes" id="UP000531251"/>
    </source>
</evidence>
<proteinExistence type="predicted"/>
<gene>
    <name evidence="3" type="ORF">GGR89_003821</name>
</gene>
<feature type="coiled-coil region" evidence="1">
    <location>
        <begin position="36"/>
        <end position="63"/>
    </location>
</feature>
<evidence type="ECO:0008006" key="5">
    <source>
        <dbReference type="Google" id="ProtNLM"/>
    </source>
</evidence>
<evidence type="ECO:0000256" key="1">
    <source>
        <dbReference type="SAM" id="Coils"/>
    </source>
</evidence>
<comment type="caution">
    <text evidence="3">The sequence shown here is derived from an EMBL/GenBank/DDBJ whole genome shotgun (WGS) entry which is preliminary data.</text>
</comment>
<dbReference type="AlphaFoldDB" id="A0A7X6BEL2"/>
<evidence type="ECO:0000313" key="3">
    <source>
        <dbReference type="EMBL" id="NJB99480.1"/>
    </source>
</evidence>
<organism evidence="3 4">
    <name type="scientific">Sphingomonas trueperi</name>
    <dbReference type="NCBI Taxonomy" id="53317"/>
    <lineage>
        <taxon>Bacteria</taxon>
        <taxon>Pseudomonadati</taxon>
        <taxon>Pseudomonadota</taxon>
        <taxon>Alphaproteobacteria</taxon>
        <taxon>Sphingomonadales</taxon>
        <taxon>Sphingomonadaceae</taxon>
        <taxon>Sphingomonas</taxon>
    </lineage>
</organism>
<keyword evidence="2" id="KW-0732">Signal</keyword>
<reference evidence="3 4" key="1">
    <citation type="submission" date="2020-03" db="EMBL/GenBank/DDBJ databases">
        <title>Genomic Encyclopedia of Type Strains, Phase IV (KMG-IV): sequencing the most valuable type-strain genomes for metagenomic binning, comparative biology and taxonomic classification.</title>
        <authorList>
            <person name="Goeker M."/>
        </authorList>
    </citation>
    <scope>NUCLEOTIDE SEQUENCE [LARGE SCALE GENOMIC DNA]</scope>
    <source>
        <strain evidence="3 4">DSM 7225</strain>
    </source>
</reference>
<dbReference type="Pfam" id="PF19577">
    <property type="entry name" value="DcaP"/>
    <property type="match status" value="1"/>
</dbReference>
<feature type="signal peptide" evidence="2">
    <location>
        <begin position="1"/>
        <end position="26"/>
    </location>
</feature>
<protein>
    <recommendedName>
        <fullName evidence="5">Porin</fullName>
    </recommendedName>
</protein>
<dbReference type="Proteomes" id="UP000531251">
    <property type="component" value="Unassembled WGS sequence"/>
</dbReference>
<keyword evidence="4" id="KW-1185">Reference proteome</keyword>
<name>A0A7X6BEL2_9SPHN</name>
<keyword evidence="1" id="KW-0175">Coiled coil</keyword>
<dbReference type="EMBL" id="JAATJB010000015">
    <property type="protein sequence ID" value="NJB99480.1"/>
    <property type="molecule type" value="Genomic_DNA"/>
</dbReference>
<accession>A0A7X6BEL2</accession>
<dbReference type="SUPFAM" id="SSF56935">
    <property type="entry name" value="Porins"/>
    <property type="match status" value="1"/>
</dbReference>
<dbReference type="InterPro" id="IPR045748">
    <property type="entry name" value="DcaP"/>
</dbReference>
<feature type="chain" id="PRO_5031423628" description="Porin" evidence="2">
    <location>
        <begin position="27"/>
        <end position="486"/>
    </location>
</feature>
<sequence length="486" mass="50829">MAGSKAAFVAALLGATALLSPMAAQAQRRAGPSAREAALEARLAKMEAELAELRTALQASRAQTDAEGAASAARAAQLAEAAQAAVTRSEATAAKLAALEAKPAPEGMRSGNTTIKLTGFVKLVAASSHFANGAVATNSLGRDFYLPQTIPVGSAEGTTDTDFGAKQTQLAVNLASTVAGHRVLGYVETDFQVDSNAAPAISGGGSQRTTNGYTLALRRAWLQVDRLLIGQEWTNFQYVGALPESTDYVGATEGTVFARQPQIRYAAPLSKAVTLSVAVENPESATATLDGPALVENGTDHLPDATARLNLISSRGELSLAGLMRQVRLEASGTGRTQAGYGVSAAGKLWLNAAKSADLRAMVTYGRDISRYVGLNFAPDAVLMPATGRLKHVKVLAGLVAVRVPLAAQWRANLIGSFQQVDYASALPLASIAAYNKRAFSIAGNLFTSPVKNVDLGIEFRHGERELVSGQKGRLERVEFAAKYGF</sequence>
<evidence type="ECO:0000256" key="2">
    <source>
        <dbReference type="SAM" id="SignalP"/>
    </source>
</evidence>